<sequence length="244" mass="26139">MASRPLVEDRAREEGSGCRIETKYAGETLTALHFPTAIGKGSGSKCVACWLAGGLDHTSEYLGYEMTSTTGTRETLLGTCRNLIPKLLTQPQSRAPSPLDAGIPPHLLADIFRDPCFDCREPRGGACRACPLGSSWKACRHRACMMSWVAAPKMLPSSPTLFALSLPSLVLPHHSCQAVDVKKGSRSGHSSRASHSPKRNGSTNKRGLSTSSAVQQCSTTAQLESPNAHHETIVPSLPSYTREA</sequence>
<protein>
    <submittedName>
        <fullName evidence="2">Uncharacterized protein</fullName>
    </submittedName>
</protein>
<evidence type="ECO:0000256" key="1">
    <source>
        <dbReference type="SAM" id="MobiDB-lite"/>
    </source>
</evidence>
<dbReference type="EMBL" id="JAHMHS010000011">
    <property type="protein sequence ID" value="KAK1729437.1"/>
    <property type="molecule type" value="Genomic_DNA"/>
</dbReference>
<dbReference type="GeneID" id="85386273"/>
<evidence type="ECO:0000313" key="2">
    <source>
        <dbReference type="EMBL" id="KAK1729437.1"/>
    </source>
</evidence>
<reference evidence="2" key="1">
    <citation type="submission" date="2021-12" db="EMBL/GenBank/DDBJ databases">
        <title>Comparative genomics, transcriptomics and evolutionary studies reveal genomic signatures of adaptation to plant cell wall in hemibiotrophic fungi.</title>
        <authorList>
            <consortium name="DOE Joint Genome Institute"/>
            <person name="Baroncelli R."/>
            <person name="Diaz J.F."/>
            <person name="Benocci T."/>
            <person name="Peng M."/>
            <person name="Battaglia E."/>
            <person name="Haridas S."/>
            <person name="Andreopoulos W."/>
            <person name="Labutti K."/>
            <person name="Pangilinan J."/>
            <person name="Floch G.L."/>
            <person name="Makela M.R."/>
            <person name="Henrissat B."/>
            <person name="Grigoriev I.V."/>
            <person name="Crouch J.A."/>
            <person name="De Vries R.P."/>
            <person name="Sukno S.A."/>
            <person name="Thon M.R."/>
        </authorList>
    </citation>
    <scope>NUCLEOTIDE SEQUENCE</scope>
    <source>
        <strain evidence="2">CBS 112980</strain>
    </source>
</reference>
<proteinExistence type="predicted"/>
<feature type="region of interest" description="Disordered" evidence="1">
    <location>
        <begin position="180"/>
        <end position="244"/>
    </location>
</feature>
<comment type="caution">
    <text evidence="2">The sequence shown here is derived from an EMBL/GenBank/DDBJ whole genome shotgun (WGS) entry which is preliminary data.</text>
</comment>
<gene>
    <name evidence="2" type="ORF">BDZ83DRAFT_32156</name>
</gene>
<organism evidence="2 3">
    <name type="scientific">Glomerella acutata</name>
    <name type="common">Colletotrichum acutatum</name>
    <dbReference type="NCBI Taxonomy" id="27357"/>
    <lineage>
        <taxon>Eukaryota</taxon>
        <taxon>Fungi</taxon>
        <taxon>Dikarya</taxon>
        <taxon>Ascomycota</taxon>
        <taxon>Pezizomycotina</taxon>
        <taxon>Sordariomycetes</taxon>
        <taxon>Hypocreomycetidae</taxon>
        <taxon>Glomerellales</taxon>
        <taxon>Glomerellaceae</taxon>
        <taxon>Colletotrichum</taxon>
        <taxon>Colletotrichum acutatum species complex</taxon>
    </lineage>
</organism>
<keyword evidence="3" id="KW-1185">Reference proteome</keyword>
<dbReference type="RefSeq" id="XP_060369492.1">
    <property type="nucleotide sequence ID" value="XM_060502374.1"/>
</dbReference>
<feature type="compositionally biased region" description="Polar residues" evidence="1">
    <location>
        <begin position="199"/>
        <end position="225"/>
    </location>
</feature>
<accession>A0AAD8XL62</accession>
<name>A0AAD8XL62_GLOAC</name>
<dbReference type="AlphaFoldDB" id="A0AAD8XL62"/>
<dbReference type="Proteomes" id="UP001244207">
    <property type="component" value="Unassembled WGS sequence"/>
</dbReference>
<evidence type="ECO:0000313" key="3">
    <source>
        <dbReference type="Proteomes" id="UP001244207"/>
    </source>
</evidence>